<name>A0A9P5U374_9AGAR</name>
<evidence type="ECO:0000313" key="1">
    <source>
        <dbReference type="EMBL" id="KAF9063408.1"/>
    </source>
</evidence>
<sequence length="205" mass="22845">PESQSVIFYAVSLNLLPLVTRGLNTEERRLIAPGSCYVWQERQSYTSSGGLLLANILSASGGSNSENTGEFLVYREKNPDAADLELISESSPTRGSPSPRPLLIKQTYSVFVETPSGQRKWHLIAYFDEESLPHLHTVDEFPRLASLPVPHGKYKSARSPTKGRPDHIFNPDQDADFPHKLAVSNYWDPTVVESRALTTSFSEEK</sequence>
<evidence type="ECO:0000313" key="2">
    <source>
        <dbReference type="Proteomes" id="UP000772434"/>
    </source>
</evidence>
<feature type="non-terminal residue" evidence="1">
    <location>
        <position position="1"/>
    </location>
</feature>
<protein>
    <submittedName>
        <fullName evidence="1">Uncharacterized protein</fullName>
    </submittedName>
</protein>
<gene>
    <name evidence="1" type="ORF">BDP27DRAFT_1232176</name>
</gene>
<reference evidence="1" key="1">
    <citation type="submission" date="2020-11" db="EMBL/GenBank/DDBJ databases">
        <authorList>
            <consortium name="DOE Joint Genome Institute"/>
            <person name="Ahrendt S."/>
            <person name="Riley R."/>
            <person name="Andreopoulos W."/>
            <person name="Labutti K."/>
            <person name="Pangilinan J."/>
            <person name="Ruiz-Duenas F.J."/>
            <person name="Barrasa J.M."/>
            <person name="Sanchez-Garcia M."/>
            <person name="Camarero S."/>
            <person name="Miyauchi S."/>
            <person name="Serrano A."/>
            <person name="Linde D."/>
            <person name="Babiker R."/>
            <person name="Drula E."/>
            <person name="Ayuso-Fernandez I."/>
            <person name="Pacheco R."/>
            <person name="Padilla G."/>
            <person name="Ferreira P."/>
            <person name="Barriuso J."/>
            <person name="Kellner H."/>
            <person name="Castanera R."/>
            <person name="Alfaro M."/>
            <person name="Ramirez L."/>
            <person name="Pisabarro A.G."/>
            <person name="Kuo A."/>
            <person name="Tritt A."/>
            <person name="Lipzen A."/>
            <person name="He G."/>
            <person name="Yan M."/>
            <person name="Ng V."/>
            <person name="Cullen D."/>
            <person name="Martin F."/>
            <person name="Rosso M.-N."/>
            <person name="Henrissat B."/>
            <person name="Hibbett D."/>
            <person name="Martinez A.T."/>
            <person name="Grigoriev I.V."/>
        </authorList>
    </citation>
    <scope>NUCLEOTIDE SEQUENCE</scope>
    <source>
        <strain evidence="1">AH 40177</strain>
    </source>
</reference>
<comment type="caution">
    <text evidence="1">The sequence shown here is derived from an EMBL/GenBank/DDBJ whole genome shotgun (WGS) entry which is preliminary data.</text>
</comment>
<dbReference type="AlphaFoldDB" id="A0A9P5U374"/>
<organism evidence="1 2">
    <name type="scientific">Rhodocollybia butyracea</name>
    <dbReference type="NCBI Taxonomy" id="206335"/>
    <lineage>
        <taxon>Eukaryota</taxon>
        <taxon>Fungi</taxon>
        <taxon>Dikarya</taxon>
        <taxon>Basidiomycota</taxon>
        <taxon>Agaricomycotina</taxon>
        <taxon>Agaricomycetes</taxon>
        <taxon>Agaricomycetidae</taxon>
        <taxon>Agaricales</taxon>
        <taxon>Marasmiineae</taxon>
        <taxon>Omphalotaceae</taxon>
        <taxon>Rhodocollybia</taxon>
    </lineage>
</organism>
<keyword evidence="2" id="KW-1185">Reference proteome</keyword>
<accession>A0A9P5U374</accession>
<dbReference type="GO" id="GO:0003677">
    <property type="term" value="F:DNA binding"/>
    <property type="evidence" value="ECO:0007669"/>
    <property type="project" value="TreeGrafter"/>
</dbReference>
<dbReference type="OrthoDB" id="5572844at2759"/>
<dbReference type="InterPro" id="IPR018608">
    <property type="entry name" value="Gti1/Pac2"/>
</dbReference>
<dbReference type="PANTHER" id="PTHR28027">
    <property type="entry name" value="TRANSCRIPTIONAL REGULATOR MIT1"/>
    <property type="match status" value="1"/>
</dbReference>
<proteinExistence type="predicted"/>
<dbReference type="Pfam" id="PF09729">
    <property type="entry name" value="Gti1_Pac2"/>
    <property type="match status" value="1"/>
</dbReference>
<dbReference type="PANTHER" id="PTHR28027:SF1">
    <property type="entry name" value="CAMP INDEPENDENT REGULATORY PROTEIN (AFU_ORTHOLOGUE AFUA_3G09640)"/>
    <property type="match status" value="1"/>
</dbReference>
<dbReference type="EMBL" id="JADNRY010000147">
    <property type="protein sequence ID" value="KAF9063408.1"/>
    <property type="molecule type" value="Genomic_DNA"/>
</dbReference>
<dbReference type="Proteomes" id="UP000772434">
    <property type="component" value="Unassembled WGS sequence"/>
</dbReference>